<evidence type="ECO:0000256" key="2">
    <source>
        <dbReference type="ARBA" id="ARBA00022771"/>
    </source>
</evidence>
<dbReference type="RefSeq" id="XP_026501413.2">
    <property type="nucleotide sequence ID" value="XM_026645628.2"/>
</dbReference>
<dbReference type="GeneID" id="113404671"/>
<evidence type="ECO:0000256" key="1">
    <source>
        <dbReference type="ARBA" id="ARBA00022723"/>
    </source>
</evidence>
<proteinExistence type="predicted"/>
<protein>
    <submittedName>
        <fullName evidence="6">Uncharacterized protein LOC113404671 isoform X1</fullName>
    </submittedName>
</protein>
<reference evidence="6" key="1">
    <citation type="submission" date="2025-08" db="UniProtKB">
        <authorList>
            <consortium name="RefSeq"/>
        </authorList>
    </citation>
    <scope>IDENTIFICATION</scope>
    <source>
        <tissue evidence="6">Whole body</tissue>
    </source>
</reference>
<feature type="compositionally biased region" description="Basic and acidic residues" evidence="4">
    <location>
        <begin position="531"/>
        <end position="541"/>
    </location>
</feature>
<dbReference type="OrthoDB" id="7346979at2759"/>
<dbReference type="GO" id="GO:0008270">
    <property type="term" value="F:zinc ion binding"/>
    <property type="evidence" value="ECO:0007669"/>
    <property type="project" value="UniProtKB-KW"/>
</dbReference>
<dbReference type="OMA" id="RYPCGHT"/>
<keyword evidence="2" id="KW-0863">Zinc-finger</keyword>
<accession>A0A8B8IWD3</accession>
<dbReference type="AlphaFoldDB" id="A0A8B8IWD3"/>
<name>A0A8B8IWD3_VANTA</name>
<evidence type="ECO:0000256" key="4">
    <source>
        <dbReference type="SAM" id="MobiDB-lite"/>
    </source>
</evidence>
<gene>
    <name evidence="6" type="primary">LOC113404671</name>
</gene>
<organism evidence="5 6">
    <name type="scientific">Vanessa tameamea</name>
    <name type="common">Kamehameha butterfly</name>
    <dbReference type="NCBI Taxonomy" id="334116"/>
    <lineage>
        <taxon>Eukaryota</taxon>
        <taxon>Metazoa</taxon>
        <taxon>Ecdysozoa</taxon>
        <taxon>Arthropoda</taxon>
        <taxon>Hexapoda</taxon>
        <taxon>Insecta</taxon>
        <taxon>Pterygota</taxon>
        <taxon>Neoptera</taxon>
        <taxon>Endopterygota</taxon>
        <taxon>Lepidoptera</taxon>
        <taxon>Glossata</taxon>
        <taxon>Ditrysia</taxon>
        <taxon>Papilionoidea</taxon>
        <taxon>Nymphalidae</taxon>
        <taxon>Nymphalinae</taxon>
        <taxon>Vanessa</taxon>
    </lineage>
</organism>
<keyword evidence="5" id="KW-1185">Reference proteome</keyword>
<feature type="region of interest" description="Disordered" evidence="4">
    <location>
        <begin position="522"/>
        <end position="556"/>
    </location>
</feature>
<sequence length="556" mass="63476">MSNFNKEVTVNCVKTLVDNNRCVTCDLLNGSIIRYPCGHFVCNNCAITAEYCIRCLSPPTTSTNCIDVPFGQRIEHVSHLLTTFQDLFNLDVYKSLRLSEQLKLEKEIFPKCIQAPSKYCNKRKSTKYIINDKENSKLPFLAGECISNVLNMENTVDYVKQWLQNNESTSKKSSNLPRKPFADLNVNGQSVAKDSSLVKNKDERVTNRKRTHIKIMDKNSKKKLRLIPKNKNKELTTRPRSFRNNENTYLQRSKCDNDESGIVVDEESIVIDNTQEECVDKDKLAIIAVQEAEKLNSCVFTNSGQSLNKITLTKPAILTKQTLFETGFSKIPFYKKSLLHKICNECTNDKNTINNPDTPKSVTVIINNDNFITTIKCSQCPVRNIESNKQSVQIQTNMNIERTDSNTSTIGPPSKVNIETQSYNEKISPLENIKHADFVDNDKETDEKDENISKIIRDTVNVLPPKRKCLIIEDSDTDSDIYENVCTLEATAEVHKEMYNNFGILSSMEAHEYVNRMKPVARGHTPLSTDSSDKENYDPNRIKRQKFGKKKNNKKY</sequence>
<dbReference type="Proteomes" id="UP001652626">
    <property type="component" value="Chromosome 10"/>
</dbReference>
<dbReference type="PROSITE" id="PS00518">
    <property type="entry name" value="ZF_RING_1"/>
    <property type="match status" value="1"/>
</dbReference>
<evidence type="ECO:0000313" key="5">
    <source>
        <dbReference type="Proteomes" id="UP001652626"/>
    </source>
</evidence>
<feature type="compositionally biased region" description="Basic residues" evidence="4">
    <location>
        <begin position="542"/>
        <end position="556"/>
    </location>
</feature>
<evidence type="ECO:0000313" key="6">
    <source>
        <dbReference type="RefSeq" id="XP_026501413.2"/>
    </source>
</evidence>
<evidence type="ECO:0000256" key="3">
    <source>
        <dbReference type="ARBA" id="ARBA00022833"/>
    </source>
</evidence>
<keyword evidence="3" id="KW-0862">Zinc</keyword>
<keyword evidence="1" id="KW-0479">Metal-binding</keyword>
<dbReference type="InterPro" id="IPR017907">
    <property type="entry name" value="Znf_RING_CS"/>
</dbReference>